<sequence length="109" mass="12018">MHTDLLLPADDAERTTMLEEAMALAEQHVSAWRKHGSSSLSAVHASTVFDAAVRTVLTRHHCAPVFPSFAVFVDAALDDHPRPPPPDDQDDEDDATHTIRLLRQQGDAR</sequence>
<reference evidence="2 3" key="1">
    <citation type="submission" date="2017-09" db="EMBL/GenBank/DDBJ databases">
        <authorList>
            <person name="Varghese N."/>
            <person name="Submissions S."/>
        </authorList>
    </citation>
    <scope>NUCLEOTIDE SEQUENCE [LARGE SCALE GENOMIC DNA]</scope>
    <source>
        <strain evidence="2 3">OK806</strain>
    </source>
</reference>
<accession>A0A7Z7N6E4</accession>
<feature type="region of interest" description="Disordered" evidence="1">
    <location>
        <begin position="77"/>
        <end position="96"/>
    </location>
</feature>
<keyword evidence="3" id="KW-1185">Reference proteome</keyword>
<organism evidence="2 3">
    <name type="scientific">Caballeronia arationis</name>
    <dbReference type="NCBI Taxonomy" id="1777142"/>
    <lineage>
        <taxon>Bacteria</taxon>
        <taxon>Pseudomonadati</taxon>
        <taxon>Pseudomonadota</taxon>
        <taxon>Betaproteobacteria</taxon>
        <taxon>Burkholderiales</taxon>
        <taxon>Burkholderiaceae</taxon>
        <taxon>Caballeronia</taxon>
    </lineage>
</organism>
<evidence type="ECO:0000313" key="3">
    <source>
        <dbReference type="Proteomes" id="UP000219522"/>
    </source>
</evidence>
<gene>
    <name evidence="2" type="ORF">SAMN05446927_7420</name>
</gene>
<dbReference type="EMBL" id="OCSU01000003">
    <property type="protein sequence ID" value="SOE88797.1"/>
    <property type="molecule type" value="Genomic_DNA"/>
</dbReference>
<dbReference type="RefSeq" id="WP_062638023.1">
    <property type="nucleotide sequence ID" value="NZ_FCOG02000028.1"/>
</dbReference>
<evidence type="ECO:0000256" key="1">
    <source>
        <dbReference type="SAM" id="MobiDB-lite"/>
    </source>
</evidence>
<proteinExistence type="predicted"/>
<evidence type="ECO:0000313" key="2">
    <source>
        <dbReference type="EMBL" id="SOE88797.1"/>
    </source>
</evidence>
<protein>
    <submittedName>
        <fullName evidence="2">Uncharacterized protein</fullName>
    </submittedName>
</protein>
<dbReference type="Proteomes" id="UP000219522">
    <property type="component" value="Unassembled WGS sequence"/>
</dbReference>
<name>A0A7Z7N6E4_9BURK</name>
<dbReference type="AlphaFoldDB" id="A0A7Z7N6E4"/>
<comment type="caution">
    <text evidence="2">The sequence shown here is derived from an EMBL/GenBank/DDBJ whole genome shotgun (WGS) entry which is preliminary data.</text>
</comment>